<dbReference type="KEGG" id="vg:5179610"/>
<evidence type="ECO:0000313" key="2">
    <source>
        <dbReference type="EMBL" id="BAF45560.1"/>
    </source>
</evidence>
<sequence length="129" mass="15004">MSCSFFFTCNSSISFFCDIFNFFNLFIVMVFSLLLINIFFFCLQISSYFFIFNFNLAFLFCRLMHSLCVDSRSSCKSVIVCLAFSSFDMSCFRVSFALATRCLVETAQLPRRVFGNLSWLTVFSRNSFT</sequence>
<feature type="transmembrane region" description="Helical" evidence="1">
    <location>
        <begin position="20"/>
        <end position="41"/>
    </location>
</feature>
<keyword evidence="1" id="KW-0812">Transmembrane</keyword>
<evidence type="ECO:0000256" key="1">
    <source>
        <dbReference type="SAM" id="Phobius"/>
    </source>
</evidence>
<dbReference type="RefSeq" id="YP_001029424.1">
    <property type="nucleotide sequence ID" value="NC_008923.1"/>
</dbReference>
<dbReference type="Proteomes" id="UP000203987">
    <property type="component" value="Genome"/>
</dbReference>
<keyword evidence="1" id="KW-1133">Transmembrane helix</keyword>
<organism evidence="2 3">
    <name type="scientific">Ichnoviriform fumiferanae</name>
    <dbReference type="NCBI Taxonomy" id="419435"/>
    <lineage>
        <taxon>Viruses</taxon>
        <taxon>Viruses incertae sedis</taxon>
        <taxon>Polydnaviriformidae</taxon>
        <taxon>Ichnoviriform</taxon>
    </lineage>
</organism>
<protein>
    <submittedName>
        <fullName evidence="2">GfV-C20-ORF2</fullName>
    </submittedName>
</protein>
<proteinExistence type="predicted"/>
<keyword evidence="1" id="KW-0472">Membrane</keyword>
<dbReference type="EMBL" id="AB289997">
    <property type="protein sequence ID" value="BAF45560.1"/>
    <property type="molecule type" value="Genomic_DNA"/>
</dbReference>
<evidence type="ECO:0000313" key="3">
    <source>
        <dbReference type="Proteomes" id="UP000203987"/>
    </source>
</evidence>
<dbReference type="GeneID" id="5179610"/>
<reference evidence="2 3" key="1">
    <citation type="journal article" date="2007" name="J. Virol.">
        <title>Genomic and morphological features of a banchine polydnavirus: comparison with bracoviruses and ichnoviruses.</title>
        <authorList>
            <person name="Lapointe R."/>
            <person name="Tanaka K."/>
            <person name="Barney W.E."/>
            <person name="Whitfield J.B."/>
            <person name="Banks J.C."/>
            <person name="Beliveau C."/>
            <person name="Stoltz D."/>
            <person name="Webb B.A."/>
            <person name="Cusson M."/>
        </authorList>
    </citation>
    <scope>NUCLEOTIDE SEQUENCE [LARGE SCALE GENOMIC DNA]</scope>
</reference>
<feature type="transmembrane region" description="Helical" evidence="1">
    <location>
        <begin position="48"/>
        <end position="67"/>
    </location>
</feature>
<name>A2PZY8_9VIRU</name>
<accession>A2PZY8</accession>